<comment type="cofactor">
    <cofactor evidence="9">
        <name>Mg(2+)</name>
        <dbReference type="ChEBI" id="CHEBI:18420"/>
    </cofactor>
</comment>
<evidence type="ECO:0000256" key="2">
    <source>
        <dbReference type="ARBA" id="ARBA00001968"/>
    </source>
</evidence>
<evidence type="ECO:0000256" key="10">
    <source>
        <dbReference type="RuleBase" id="RU004338"/>
    </source>
</evidence>
<evidence type="ECO:0000313" key="12">
    <source>
        <dbReference type="Proteomes" id="UP000282211"/>
    </source>
</evidence>
<dbReference type="EMBL" id="RBII01000001">
    <property type="protein sequence ID" value="RKQ71502.1"/>
    <property type="molecule type" value="Genomic_DNA"/>
</dbReference>
<evidence type="ECO:0000256" key="7">
    <source>
        <dbReference type="ARBA" id="ARBA00025046"/>
    </source>
</evidence>
<comment type="caution">
    <text evidence="11">The sequence shown here is derived from an EMBL/GenBank/DDBJ whole genome shotgun (WGS) entry which is preliminary data.</text>
</comment>
<dbReference type="GO" id="GO:0008948">
    <property type="term" value="F:oxaloacetate decarboxylase activity"/>
    <property type="evidence" value="ECO:0007669"/>
    <property type="project" value="UniProtKB-EC"/>
</dbReference>
<dbReference type="InParanoid" id="A0A420WKQ7"/>
<dbReference type="InterPro" id="IPR010203">
    <property type="entry name" value="RraA"/>
</dbReference>
<dbReference type="SUPFAM" id="SSF89562">
    <property type="entry name" value="RraA-like"/>
    <property type="match status" value="1"/>
</dbReference>
<evidence type="ECO:0000256" key="5">
    <source>
        <dbReference type="ARBA" id="ARBA00022723"/>
    </source>
</evidence>
<dbReference type="GO" id="GO:0051252">
    <property type="term" value="P:regulation of RNA metabolic process"/>
    <property type="evidence" value="ECO:0007669"/>
    <property type="project" value="InterPro"/>
</dbReference>
<dbReference type="RefSeq" id="WP_121099272.1">
    <property type="nucleotide sequence ID" value="NZ_RBII01000001.1"/>
</dbReference>
<dbReference type="GO" id="GO:0046872">
    <property type="term" value="F:metal ion binding"/>
    <property type="evidence" value="ECO:0007669"/>
    <property type="project" value="UniProtKB-KW"/>
</dbReference>
<name>A0A420WKQ7_9PROT</name>
<sequence>MKTADIVDDFYNEVSFCDKPFRQFGRKKAFYGPIQTVKCFEDNGLLKAELQKPGKGRVLVVDGGASTRIAILGDMIATSMKEKGWAGIVINGVIRDSAVINEMNVGVMALGTCPVKSIKRNEGIVGASVKFGGVTFKQSNWVYADTDGVLVSQRKLIQESI</sequence>
<evidence type="ECO:0000256" key="4">
    <source>
        <dbReference type="ARBA" id="ARBA00011233"/>
    </source>
</evidence>
<evidence type="ECO:0000313" key="11">
    <source>
        <dbReference type="EMBL" id="RKQ71502.1"/>
    </source>
</evidence>
<dbReference type="FunCoup" id="A0A420WKQ7">
    <property type="interactions" value="43"/>
</dbReference>
<evidence type="ECO:0000256" key="8">
    <source>
        <dbReference type="ARBA" id="ARBA00047973"/>
    </source>
</evidence>
<dbReference type="InterPro" id="IPR036704">
    <property type="entry name" value="RraA/RraA-like_sf"/>
</dbReference>
<dbReference type="OrthoDB" id="9812532at2"/>
<accession>A0A420WKQ7</accession>
<dbReference type="Proteomes" id="UP000282211">
    <property type="component" value="Unassembled WGS sequence"/>
</dbReference>
<comment type="catalytic activity">
    <reaction evidence="8 10">
        <text>oxaloacetate + H(+) = pyruvate + CO2</text>
        <dbReference type="Rhea" id="RHEA:15641"/>
        <dbReference type="ChEBI" id="CHEBI:15361"/>
        <dbReference type="ChEBI" id="CHEBI:15378"/>
        <dbReference type="ChEBI" id="CHEBI:16452"/>
        <dbReference type="ChEBI" id="CHEBI:16526"/>
        <dbReference type="EC" id="4.1.1.112"/>
    </reaction>
</comment>
<dbReference type="CDD" id="cd16841">
    <property type="entry name" value="RraA_family"/>
    <property type="match status" value="1"/>
</dbReference>
<proteinExistence type="inferred from homology"/>
<feature type="binding site" evidence="9">
    <location>
        <position position="96"/>
    </location>
    <ligand>
        <name>Mg(2+)</name>
        <dbReference type="ChEBI" id="CHEBI:18420"/>
    </ligand>
</feature>
<comment type="function">
    <text evidence="7 10">Catalyzes the aldol cleavage of 4-hydroxy-4-methyl-2-oxoglutarate (HMG) into 2 molecules of pyruvate. Also contains a secondary oxaloacetate (OAA) decarboxylase activity due to the common pyruvate enolate transition state formed following C-C bond cleavage in the retro-aldol and decarboxylation reactions.</text>
</comment>
<evidence type="ECO:0000256" key="3">
    <source>
        <dbReference type="ARBA" id="ARBA00008621"/>
    </source>
</evidence>
<reference evidence="11 12" key="1">
    <citation type="submission" date="2018-10" db="EMBL/GenBank/DDBJ databases">
        <title>Genomic Encyclopedia of Type Strains, Phase IV (KMG-IV): sequencing the most valuable type-strain genomes for metagenomic binning, comparative biology and taxonomic classification.</title>
        <authorList>
            <person name="Goeker M."/>
        </authorList>
    </citation>
    <scope>NUCLEOTIDE SEQUENCE [LARGE SCALE GENOMIC DNA]</scope>
    <source>
        <strain evidence="11 12">DSM 22008</strain>
    </source>
</reference>
<comment type="similarity">
    <text evidence="3 10">Belongs to the class II aldolase/RraA-like family.</text>
</comment>
<comment type="catalytic activity">
    <reaction evidence="1 10">
        <text>4-hydroxy-4-methyl-2-oxoglutarate = 2 pyruvate</text>
        <dbReference type="Rhea" id="RHEA:22748"/>
        <dbReference type="ChEBI" id="CHEBI:15361"/>
        <dbReference type="ChEBI" id="CHEBI:58276"/>
        <dbReference type="EC" id="4.1.3.17"/>
    </reaction>
</comment>
<dbReference type="EC" id="4.1.3.17" evidence="10"/>
<evidence type="ECO:0000256" key="9">
    <source>
        <dbReference type="PIRSR" id="PIRSR605493-1"/>
    </source>
</evidence>
<evidence type="ECO:0000256" key="1">
    <source>
        <dbReference type="ARBA" id="ARBA00001342"/>
    </source>
</evidence>
<evidence type="ECO:0000256" key="6">
    <source>
        <dbReference type="ARBA" id="ARBA00023239"/>
    </source>
</evidence>
<gene>
    <name evidence="11" type="ORF">DES40_0825</name>
</gene>
<dbReference type="AlphaFoldDB" id="A0A420WKQ7"/>
<protein>
    <recommendedName>
        <fullName evidence="10">4-hydroxy-4-methyl-2-oxoglutarate aldolase</fullName>
        <shortName evidence="10">HMG aldolase</shortName>
        <ecNumber evidence="10">4.1.1.112</ecNumber>
        <ecNumber evidence="10">4.1.3.17</ecNumber>
    </recommendedName>
    <alternativeName>
        <fullName evidence="10">Oxaloacetate decarboxylase</fullName>
    </alternativeName>
</protein>
<dbReference type="PANTHER" id="PTHR33254:SF4">
    <property type="entry name" value="4-HYDROXY-4-METHYL-2-OXOGLUTARATE ALDOLASE 3-RELATED"/>
    <property type="match status" value="1"/>
</dbReference>
<dbReference type="InterPro" id="IPR005493">
    <property type="entry name" value="RraA/RraA-like"/>
</dbReference>
<organism evidence="11 12">
    <name type="scientific">Litorimonas taeanensis</name>
    <dbReference type="NCBI Taxonomy" id="568099"/>
    <lineage>
        <taxon>Bacteria</taxon>
        <taxon>Pseudomonadati</taxon>
        <taxon>Pseudomonadota</taxon>
        <taxon>Alphaproteobacteria</taxon>
        <taxon>Maricaulales</taxon>
        <taxon>Robiginitomaculaceae</taxon>
    </lineage>
</organism>
<dbReference type="Gene3D" id="3.50.30.40">
    <property type="entry name" value="Ribonuclease E inhibitor RraA/RraA-like"/>
    <property type="match status" value="1"/>
</dbReference>
<dbReference type="Pfam" id="PF03737">
    <property type="entry name" value="RraA-like"/>
    <property type="match status" value="1"/>
</dbReference>
<keyword evidence="6 10" id="KW-0456">Lyase</keyword>
<dbReference type="GO" id="GO:0008428">
    <property type="term" value="F:ribonuclease inhibitor activity"/>
    <property type="evidence" value="ECO:0007669"/>
    <property type="project" value="InterPro"/>
</dbReference>
<feature type="binding site" evidence="9">
    <location>
        <position position="95"/>
    </location>
    <ligand>
        <name>substrate</name>
    </ligand>
</feature>
<comment type="cofactor">
    <cofactor evidence="2 10">
        <name>a divalent metal cation</name>
        <dbReference type="ChEBI" id="CHEBI:60240"/>
    </cofactor>
</comment>
<dbReference type="NCBIfam" id="TIGR01935">
    <property type="entry name" value="NOT-MenG"/>
    <property type="match status" value="1"/>
</dbReference>
<dbReference type="EC" id="4.1.1.112" evidence="10"/>
<comment type="subunit">
    <text evidence="4 10">Homotrimer.</text>
</comment>
<feature type="binding site" evidence="9">
    <location>
        <begin position="73"/>
        <end position="76"/>
    </location>
    <ligand>
        <name>substrate</name>
    </ligand>
</feature>
<dbReference type="GO" id="GO:0047443">
    <property type="term" value="F:4-hydroxy-4-methyl-2-oxoglutarate aldolase activity"/>
    <property type="evidence" value="ECO:0007669"/>
    <property type="project" value="UniProtKB-EC"/>
</dbReference>
<keyword evidence="5 9" id="KW-0479">Metal-binding</keyword>
<keyword evidence="12" id="KW-1185">Reference proteome</keyword>
<dbReference type="PANTHER" id="PTHR33254">
    <property type="entry name" value="4-HYDROXY-4-METHYL-2-OXOGLUTARATE ALDOLASE 3-RELATED"/>
    <property type="match status" value="1"/>
</dbReference>
<keyword evidence="9" id="KW-0460">Magnesium</keyword>
<dbReference type="NCBIfam" id="NF006875">
    <property type="entry name" value="PRK09372.1"/>
    <property type="match status" value="1"/>
</dbReference>